<name>A0A1V6TF95_9EURO</name>
<dbReference type="CDD" id="cd17352">
    <property type="entry name" value="MFS_MCT_SLC16"/>
    <property type="match status" value="1"/>
</dbReference>
<evidence type="ECO:0000256" key="1">
    <source>
        <dbReference type="ARBA" id="ARBA00004141"/>
    </source>
</evidence>
<feature type="transmembrane region" description="Helical" evidence="8">
    <location>
        <begin position="162"/>
        <end position="181"/>
    </location>
</feature>
<feature type="transmembrane region" description="Helical" evidence="8">
    <location>
        <begin position="251"/>
        <end position="271"/>
    </location>
</feature>
<evidence type="ECO:0000256" key="5">
    <source>
        <dbReference type="ARBA" id="ARBA00022989"/>
    </source>
</evidence>
<sequence length="484" mass="52517">MEAANRHRDVPSTIYKTTNPVLSDQSTPTMSVHLEDDDLENATRQSDQQKTTGLVNSESPVSIPNLSEKPDETASPPTPSPPGPPPDGGLHAWLTVLGAFCGLFVSFGWINCIGVFQTYYERNQLDHLSPSVVAWIPSLETFVMFFAGPLFGTLFDNYGPRWILLAGTFLHVFGLMMASLSTEYYQFILAQGICSPIGASAIFNASINSVSGWFAKRRAFALGITASGSSLGGVIFPIMVSKLIPQVGFGWAMRICAFLILFMLAVANLTMRSRLKPQKKGFDVMNFIRPLHDIRFVLTVAAAFCFFWGMFLPFTFVITSGERYGMSENMSQYLIPILNAASIFGRTLPGYLADRVGRYNVMIIFSYLSGILVLALWLPSRSNAPIIVFSALYGFGSGAFVSLAPALIAQISDLREVGVRNGTCFSIISIAALTGSPIGGALVPDVLHGSYTRLQVFCGVVMIAGATLFIVARVVVGGVNFKKV</sequence>
<comment type="similarity">
    <text evidence="2">Belongs to the major facilitator superfamily. Monocarboxylate porter (TC 2.A.1.13) family.</text>
</comment>
<keyword evidence="5 8" id="KW-1133">Transmembrane helix</keyword>
<dbReference type="Pfam" id="PF07690">
    <property type="entry name" value="MFS_1"/>
    <property type="match status" value="1"/>
</dbReference>
<dbReference type="GO" id="GO:0022857">
    <property type="term" value="F:transmembrane transporter activity"/>
    <property type="evidence" value="ECO:0007669"/>
    <property type="project" value="InterPro"/>
</dbReference>
<feature type="transmembrane region" description="Helical" evidence="8">
    <location>
        <begin position="219"/>
        <end position="239"/>
    </location>
</feature>
<comment type="caution">
    <text evidence="10">The sequence shown here is derived from an EMBL/GenBank/DDBJ whole genome shotgun (WGS) entry which is preliminary data.</text>
</comment>
<evidence type="ECO:0000313" key="11">
    <source>
        <dbReference type="Proteomes" id="UP000191285"/>
    </source>
</evidence>
<evidence type="ECO:0000256" key="2">
    <source>
        <dbReference type="ARBA" id="ARBA00006727"/>
    </source>
</evidence>
<evidence type="ECO:0000256" key="6">
    <source>
        <dbReference type="ARBA" id="ARBA00023136"/>
    </source>
</evidence>
<organism evidence="10 11">
    <name type="scientific">Penicillium steckii</name>
    <dbReference type="NCBI Taxonomy" id="303698"/>
    <lineage>
        <taxon>Eukaryota</taxon>
        <taxon>Fungi</taxon>
        <taxon>Dikarya</taxon>
        <taxon>Ascomycota</taxon>
        <taxon>Pezizomycotina</taxon>
        <taxon>Eurotiomycetes</taxon>
        <taxon>Eurotiomycetidae</taxon>
        <taxon>Eurotiales</taxon>
        <taxon>Aspergillaceae</taxon>
        <taxon>Penicillium</taxon>
    </lineage>
</organism>
<feature type="transmembrane region" description="Helical" evidence="8">
    <location>
        <begin position="92"/>
        <end position="120"/>
    </location>
</feature>
<feature type="transmembrane region" description="Helical" evidence="8">
    <location>
        <begin position="360"/>
        <end position="378"/>
    </location>
</feature>
<feature type="transmembrane region" description="Helical" evidence="8">
    <location>
        <begin position="296"/>
        <end position="318"/>
    </location>
</feature>
<keyword evidence="3" id="KW-0813">Transport</keyword>
<dbReference type="PROSITE" id="PS50850">
    <property type="entry name" value="MFS"/>
    <property type="match status" value="1"/>
</dbReference>
<dbReference type="InterPro" id="IPR011701">
    <property type="entry name" value="MFS"/>
</dbReference>
<keyword evidence="6 8" id="KW-0472">Membrane</keyword>
<feature type="transmembrane region" description="Helical" evidence="8">
    <location>
        <begin position="330"/>
        <end position="348"/>
    </location>
</feature>
<feature type="transmembrane region" description="Helical" evidence="8">
    <location>
        <begin position="187"/>
        <end position="207"/>
    </location>
</feature>
<feature type="transmembrane region" description="Helical" evidence="8">
    <location>
        <begin position="384"/>
        <end position="409"/>
    </location>
</feature>
<dbReference type="OrthoDB" id="5667at2759"/>
<reference evidence="11" key="1">
    <citation type="journal article" date="2017" name="Nat. Microbiol.">
        <title>Global analysis of biosynthetic gene clusters reveals vast potential of secondary metabolite production in Penicillium species.</title>
        <authorList>
            <person name="Nielsen J.C."/>
            <person name="Grijseels S."/>
            <person name="Prigent S."/>
            <person name="Ji B."/>
            <person name="Dainat J."/>
            <person name="Nielsen K.F."/>
            <person name="Frisvad J.C."/>
            <person name="Workman M."/>
            <person name="Nielsen J."/>
        </authorList>
    </citation>
    <scope>NUCLEOTIDE SEQUENCE [LARGE SCALE GENOMIC DNA]</scope>
    <source>
        <strain evidence="11">IBT 24891</strain>
    </source>
</reference>
<dbReference type="InterPro" id="IPR050327">
    <property type="entry name" value="Proton-linked_MCT"/>
</dbReference>
<evidence type="ECO:0000259" key="9">
    <source>
        <dbReference type="PROSITE" id="PS50850"/>
    </source>
</evidence>
<keyword evidence="11" id="KW-1185">Reference proteome</keyword>
<dbReference type="InterPro" id="IPR020846">
    <property type="entry name" value="MFS_dom"/>
</dbReference>
<feature type="domain" description="Major facilitator superfamily (MFS) profile" evidence="9">
    <location>
        <begin position="94"/>
        <end position="476"/>
    </location>
</feature>
<protein>
    <recommendedName>
        <fullName evidence="9">Major facilitator superfamily (MFS) profile domain-containing protein</fullName>
    </recommendedName>
</protein>
<dbReference type="SUPFAM" id="SSF103473">
    <property type="entry name" value="MFS general substrate transporter"/>
    <property type="match status" value="1"/>
</dbReference>
<proteinExistence type="inferred from homology"/>
<feature type="compositionally biased region" description="Polar residues" evidence="7">
    <location>
        <begin position="42"/>
        <end position="65"/>
    </location>
</feature>
<evidence type="ECO:0000256" key="4">
    <source>
        <dbReference type="ARBA" id="ARBA00022692"/>
    </source>
</evidence>
<dbReference type="Proteomes" id="UP000191285">
    <property type="component" value="Unassembled WGS sequence"/>
</dbReference>
<keyword evidence="4 8" id="KW-0812">Transmembrane</keyword>
<dbReference type="InterPro" id="IPR036259">
    <property type="entry name" value="MFS_trans_sf"/>
</dbReference>
<dbReference type="Gene3D" id="1.20.1250.20">
    <property type="entry name" value="MFS general substrate transporter like domains"/>
    <property type="match status" value="2"/>
</dbReference>
<feature type="compositionally biased region" description="Pro residues" evidence="7">
    <location>
        <begin position="76"/>
        <end position="87"/>
    </location>
</feature>
<gene>
    <name evidence="10" type="ORF">PENSTE_c007G06409</name>
</gene>
<comment type="subcellular location">
    <subcellularLocation>
        <location evidence="1">Membrane</location>
        <topology evidence="1">Multi-pass membrane protein</topology>
    </subcellularLocation>
</comment>
<feature type="transmembrane region" description="Helical" evidence="8">
    <location>
        <begin position="421"/>
        <end position="442"/>
    </location>
</feature>
<evidence type="ECO:0000256" key="8">
    <source>
        <dbReference type="SAM" id="Phobius"/>
    </source>
</evidence>
<feature type="compositionally biased region" description="Basic and acidic residues" evidence="7">
    <location>
        <begin position="1"/>
        <end position="10"/>
    </location>
</feature>
<dbReference type="PANTHER" id="PTHR11360">
    <property type="entry name" value="MONOCARBOXYLATE TRANSPORTER"/>
    <property type="match status" value="1"/>
</dbReference>
<dbReference type="EMBL" id="MLKD01000007">
    <property type="protein sequence ID" value="OQE24509.1"/>
    <property type="molecule type" value="Genomic_DNA"/>
</dbReference>
<feature type="transmembrane region" description="Helical" evidence="8">
    <location>
        <begin position="454"/>
        <end position="476"/>
    </location>
</feature>
<dbReference type="PANTHER" id="PTHR11360:SF224">
    <property type="entry name" value="MAJOR FACILITATOR SUPERFAMILY (MFS) PROFILE DOMAIN-CONTAINING PROTEIN-RELATED"/>
    <property type="match status" value="1"/>
</dbReference>
<evidence type="ECO:0000256" key="3">
    <source>
        <dbReference type="ARBA" id="ARBA00022448"/>
    </source>
</evidence>
<evidence type="ECO:0000313" key="10">
    <source>
        <dbReference type="EMBL" id="OQE24509.1"/>
    </source>
</evidence>
<feature type="transmembrane region" description="Helical" evidence="8">
    <location>
        <begin position="132"/>
        <end position="155"/>
    </location>
</feature>
<dbReference type="AlphaFoldDB" id="A0A1V6TF95"/>
<accession>A0A1V6TF95</accession>
<feature type="region of interest" description="Disordered" evidence="7">
    <location>
        <begin position="1"/>
        <end position="87"/>
    </location>
</feature>
<evidence type="ECO:0000256" key="7">
    <source>
        <dbReference type="SAM" id="MobiDB-lite"/>
    </source>
</evidence>
<feature type="compositionally biased region" description="Polar residues" evidence="7">
    <location>
        <begin position="14"/>
        <end position="30"/>
    </location>
</feature>
<dbReference type="GO" id="GO:0016020">
    <property type="term" value="C:membrane"/>
    <property type="evidence" value="ECO:0007669"/>
    <property type="project" value="UniProtKB-SubCell"/>
</dbReference>